<feature type="region of interest" description="Disordered" evidence="1">
    <location>
        <begin position="521"/>
        <end position="542"/>
    </location>
</feature>
<feature type="compositionally biased region" description="Basic and acidic residues" evidence="1">
    <location>
        <begin position="241"/>
        <end position="257"/>
    </location>
</feature>
<dbReference type="OrthoDB" id="2596526at2759"/>
<feature type="region of interest" description="Disordered" evidence="1">
    <location>
        <begin position="766"/>
        <end position="787"/>
    </location>
</feature>
<feature type="compositionally biased region" description="Low complexity" evidence="1">
    <location>
        <begin position="154"/>
        <end position="177"/>
    </location>
</feature>
<feature type="compositionally biased region" description="Pro residues" evidence="1">
    <location>
        <begin position="906"/>
        <end position="922"/>
    </location>
</feature>
<feature type="compositionally biased region" description="Low complexity" evidence="1">
    <location>
        <begin position="886"/>
        <end position="896"/>
    </location>
</feature>
<reference evidence="2" key="1">
    <citation type="submission" date="2013-07" db="EMBL/GenBank/DDBJ databases">
        <title>The Genome Sequence of Cryptococcus dejecticola CBS10117.</title>
        <authorList>
            <consortium name="The Broad Institute Genome Sequencing Platform"/>
            <person name="Cuomo C."/>
            <person name="Litvintseva A."/>
            <person name="Chen Y."/>
            <person name="Heitman J."/>
            <person name="Sun S."/>
            <person name="Springer D."/>
            <person name="Dromer F."/>
            <person name="Young S.K."/>
            <person name="Zeng Q."/>
            <person name="Gargeya S."/>
            <person name="Fitzgerald M."/>
            <person name="Abouelleil A."/>
            <person name="Alvarado L."/>
            <person name="Berlin A.M."/>
            <person name="Chapman S.B."/>
            <person name="Dewar J."/>
            <person name="Goldberg J."/>
            <person name="Griggs A."/>
            <person name="Gujja S."/>
            <person name="Hansen M."/>
            <person name="Howarth C."/>
            <person name="Imamovic A."/>
            <person name="Larimer J."/>
            <person name="McCowan C."/>
            <person name="Murphy C."/>
            <person name="Pearson M."/>
            <person name="Priest M."/>
            <person name="Roberts A."/>
            <person name="Saif S."/>
            <person name="Shea T."/>
            <person name="Sykes S."/>
            <person name="Wortman J."/>
            <person name="Nusbaum C."/>
            <person name="Birren B."/>
        </authorList>
    </citation>
    <scope>NUCLEOTIDE SEQUENCE [LARGE SCALE GENOMIC DNA]</scope>
    <source>
        <strain evidence="2">CBS 10117</strain>
    </source>
</reference>
<sequence>MPRPKPQPSGLGIEDELSFGSDEDLLAEVGEINLSQQPEAISSAPQSQSQSHVSQNAKVKSEKTKSGGMFKLGHISKDKDKRKRTATDETIRLGTGSTTSKEDDKKSLAKSSLVIEPSLVESVLDVTSSSISNSNSSRMDSPRMSLRGPGFKSGSGSRDSLSISSSTKSPSMSLSSASKHDLVSLSPVGAQGGKKKGFMSSLRGLGGNKDRDKDRKEESMYGYGNGIGHNKPYRPDLASVRSRDSFGTRSDISRQHSFDLSSNHTYSSSDHSHSHSHSVQKQTHAHTLAPISMSPFQAHPPDLTPDSATGTRSSISASSSSKRPSISSFARRASVITSTSFATSENQGLAGNSHDSHDISDNYYESPVLSKAVLHKFPIVDVDVDGDTDIGNAKAEVQNQDQTRLHASEDAKHRSSLAIPPSPQLSSHIVSMLLPSFPASLSSLQSIQILQAAVIRKILPGSGFGSGSGSGMPEKEKSTSLKSLTSVLSSGNTSQTNYQGGNGSKKPIWITQQLVLTSFKVGGSTPTSTPDPNEYLSASSSSSSTSRTIAHLHLFSIPGASNVNTRSPSKTGGIGLGIGSGSGSSQATFGRRPSLPSGAMNDEMELERKMITHESTAGVWNEDENGRKFVMRIGLGMALRDGEGTQDREGIDSDREWIVEMRNADQLQEWIRQIKSIAVVIRAEREGHGQAIRNAYSDAIRGDDLALELNLQRNSSPSVSSIKSPTSRSTSVVPSQRNSAISEIPLPLPLPSSHHDVRSDAQLGVSVGSGGMERNPSAARAESPTMLPPTPIVEEMAGQFDHMQIGPAVLLTPEASSASTRVRSKSLDKGPFDLDMKYGNTDSMSPLTSTPTSTSNGSVHGNAGAGVNAISRIGGSLHRHAKKESWSSSASGGSNSIIPRRYGGLSPPPPPMAPPPNVPLPALPNETSSSPHPASLNNHSTPYPHTGIEHAGDGLQLHHQSESTSATATSSVYPAPPPTSSSATSSVSASASNSAGTPRGEMIERKDRLMNAFKPIPLVPELETSPKISSISDSPAILTSAFRPPTPPRTRQSSSNTGAIGRSRETSVDSSQRYHTPVIASTEIQTPTPSFSVTLPYSQSTEGGETVLSTPNTIHEYPHSHSRHGIENESAKANENGNGLRNASSDQLSVASASNSKQFEYEGSVRSFTPSIDSRSTTNSSARRRREKKVAVDIMSEFSETPDAAYQVEGEEEIKEDRPRVIRFA</sequence>
<evidence type="ECO:0000313" key="2">
    <source>
        <dbReference type="EMBL" id="OBR86428.1"/>
    </source>
</evidence>
<dbReference type="VEuPathDB" id="FungiDB:I303_02435"/>
<feature type="compositionally biased region" description="Low complexity" evidence="1">
    <location>
        <begin position="35"/>
        <end position="55"/>
    </location>
</feature>
<feature type="compositionally biased region" description="Low complexity" evidence="1">
    <location>
        <begin position="125"/>
        <end position="145"/>
    </location>
</feature>
<feature type="compositionally biased region" description="Basic and acidic residues" evidence="1">
    <location>
        <begin position="825"/>
        <end position="836"/>
    </location>
</feature>
<feature type="region of interest" description="Disordered" evidence="1">
    <location>
        <begin position="1203"/>
        <end position="1225"/>
    </location>
</feature>
<dbReference type="AlphaFoldDB" id="A0A1A6A8P7"/>
<dbReference type="EMBL" id="KI894029">
    <property type="protein sequence ID" value="OBR86428.1"/>
    <property type="molecule type" value="Genomic_DNA"/>
</dbReference>
<feature type="region of interest" description="Disordered" evidence="1">
    <location>
        <begin position="1131"/>
        <end position="1189"/>
    </location>
</feature>
<feature type="region of interest" description="Disordered" evidence="1">
    <location>
        <begin position="1025"/>
        <end position="1090"/>
    </location>
</feature>
<feature type="region of interest" description="Disordered" evidence="1">
    <location>
        <begin position="713"/>
        <end position="738"/>
    </location>
</feature>
<feature type="compositionally biased region" description="Low complexity" evidence="1">
    <location>
        <begin position="1039"/>
        <end position="1057"/>
    </location>
</feature>
<feature type="compositionally biased region" description="Low complexity" evidence="1">
    <location>
        <begin position="715"/>
        <end position="737"/>
    </location>
</feature>
<feature type="compositionally biased region" description="Polar residues" evidence="1">
    <location>
        <begin position="926"/>
        <end position="943"/>
    </location>
</feature>
<feature type="region of interest" description="Disordered" evidence="1">
    <location>
        <begin position="125"/>
        <end position="329"/>
    </location>
</feature>
<gene>
    <name evidence="2" type="ORF">I303_02435</name>
</gene>
<evidence type="ECO:0000256" key="1">
    <source>
        <dbReference type="SAM" id="MobiDB-lite"/>
    </source>
</evidence>
<proteinExistence type="predicted"/>
<feature type="region of interest" description="Disordered" evidence="1">
    <location>
        <begin position="563"/>
        <end position="600"/>
    </location>
</feature>
<feature type="compositionally biased region" description="Low complexity" evidence="1">
    <location>
        <begin position="962"/>
        <end position="973"/>
    </location>
</feature>
<feature type="compositionally biased region" description="Low complexity" evidence="1">
    <location>
        <begin position="307"/>
        <end position="328"/>
    </location>
</feature>
<feature type="compositionally biased region" description="Gly residues" evidence="1">
    <location>
        <begin position="572"/>
        <end position="582"/>
    </location>
</feature>
<feature type="compositionally biased region" description="Basic and acidic residues" evidence="1">
    <location>
        <begin position="208"/>
        <end position="219"/>
    </location>
</feature>
<organism evidence="2">
    <name type="scientific">Kwoniella dejecticola CBS 10117</name>
    <dbReference type="NCBI Taxonomy" id="1296121"/>
    <lineage>
        <taxon>Eukaryota</taxon>
        <taxon>Fungi</taxon>
        <taxon>Dikarya</taxon>
        <taxon>Basidiomycota</taxon>
        <taxon>Agaricomycotina</taxon>
        <taxon>Tremellomycetes</taxon>
        <taxon>Tremellales</taxon>
        <taxon>Cryptococcaceae</taxon>
        <taxon>Kwoniella</taxon>
    </lineage>
</organism>
<feature type="region of interest" description="Disordered" evidence="1">
    <location>
        <begin position="1"/>
        <end position="112"/>
    </location>
</feature>
<protein>
    <submittedName>
        <fullName evidence="2">Uncharacterized protein</fullName>
    </submittedName>
</protein>
<feature type="compositionally biased region" description="Low complexity" evidence="1">
    <location>
        <begin position="480"/>
        <end position="490"/>
    </location>
</feature>
<name>A0A1A6A8P7_9TREE</name>
<feature type="compositionally biased region" description="Basic and acidic residues" evidence="1">
    <location>
        <begin position="1215"/>
        <end position="1225"/>
    </location>
</feature>
<feature type="region of interest" description="Disordered" evidence="1">
    <location>
        <begin position="814"/>
        <end position="1001"/>
    </location>
</feature>
<feature type="compositionally biased region" description="Polar residues" evidence="1">
    <location>
        <begin position="1133"/>
        <end position="1158"/>
    </location>
</feature>
<accession>A0A1A6A8P7</accession>
<feature type="compositionally biased region" description="Low complexity" evidence="1">
    <location>
        <begin position="841"/>
        <end position="855"/>
    </location>
</feature>
<feature type="compositionally biased region" description="Basic and acidic residues" evidence="1">
    <location>
        <begin position="75"/>
        <end position="91"/>
    </location>
</feature>
<feature type="region of interest" description="Disordered" evidence="1">
    <location>
        <begin position="464"/>
        <end position="503"/>
    </location>
</feature>
<feature type="compositionally biased region" description="Acidic residues" evidence="1">
    <location>
        <begin position="13"/>
        <end position="26"/>
    </location>
</feature>
<feature type="compositionally biased region" description="Low complexity" evidence="1">
    <location>
        <begin position="980"/>
        <end position="995"/>
    </location>
</feature>